<feature type="signal peptide" evidence="6">
    <location>
        <begin position="1"/>
        <end position="27"/>
    </location>
</feature>
<keyword evidence="8" id="KW-1185">Reference proteome</keyword>
<keyword evidence="4" id="KW-0472">Membrane</keyword>
<dbReference type="Proteomes" id="UP001176468">
    <property type="component" value="Unassembled WGS sequence"/>
</dbReference>
<keyword evidence="5" id="KW-0998">Cell outer membrane</keyword>
<dbReference type="PANTHER" id="PTHR38776:SF1">
    <property type="entry name" value="MLTA-INTERACTING PROTEIN-RELATED"/>
    <property type="match status" value="1"/>
</dbReference>
<reference evidence="7" key="1">
    <citation type="submission" date="2023-07" db="EMBL/GenBank/DDBJ databases">
        <authorList>
            <person name="Kim M.K."/>
        </authorList>
    </citation>
    <scope>NUCLEOTIDE SEQUENCE</scope>
    <source>
        <strain evidence="7">CA1-15</strain>
    </source>
</reference>
<evidence type="ECO:0000256" key="5">
    <source>
        <dbReference type="ARBA" id="ARBA00023237"/>
    </source>
</evidence>
<feature type="chain" id="PRO_5046391373" evidence="6">
    <location>
        <begin position="28"/>
        <end position="292"/>
    </location>
</feature>
<dbReference type="InterPro" id="IPR006311">
    <property type="entry name" value="TAT_signal"/>
</dbReference>
<name>A0ABT8ZVM5_9SPHN</name>
<gene>
    <name evidence="7" type="ORF">Q5H94_04770</name>
</gene>
<organism evidence="7 8">
    <name type="scientific">Sphingomonas immobilis</name>
    <dbReference type="NCBI Taxonomy" id="3063997"/>
    <lineage>
        <taxon>Bacteria</taxon>
        <taxon>Pseudomonadati</taxon>
        <taxon>Pseudomonadota</taxon>
        <taxon>Alphaproteobacteria</taxon>
        <taxon>Sphingomonadales</taxon>
        <taxon>Sphingomonadaceae</taxon>
        <taxon>Sphingomonas</taxon>
    </lineage>
</organism>
<evidence type="ECO:0000256" key="2">
    <source>
        <dbReference type="ARBA" id="ARBA00005722"/>
    </source>
</evidence>
<evidence type="ECO:0000313" key="7">
    <source>
        <dbReference type="EMBL" id="MDO7841628.1"/>
    </source>
</evidence>
<proteinExistence type="inferred from homology"/>
<sequence>MNRSTNRRLLATFAAATTLAFAAPAFAQEGAAAAAPDATVGKVTGDSLTIGAAGVYIPDYEGSNDYRFAPAPIVLAKWHGFGLQILGNRASVDLIPDRGQWNFEAGPIGVINFNRSDPDAIKDIRVARLRERGNAFELGGYLGVSKTGVITSPYDTLSLSVSYRHDLTRAHDSGIWQPSISYVTPLSRKLAVGINAQAQHVERGYANAYFNIGPIQSAASGLPQYSTDGGWKSYTVAAFVTHSLTGDLLHGFKIVAGGGYTRLLGGFARSPIVTVAGTPNQWLGAVGVAYTF</sequence>
<comment type="similarity">
    <text evidence="2">Belongs to the MipA/OmpV family.</text>
</comment>
<dbReference type="EMBL" id="JAUQSZ010000002">
    <property type="protein sequence ID" value="MDO7841628.1"/>
    <property type="molecule type" value="Genomic_DNA"/>
</dbReference>
<evidence type="ECO:0000256" key="6">
    <source>
        <dbReference type="SAM" id="SignalP"/>
    </source>
</evidence>
<accession>A0ABT8ZVM5</accession>
<comment type="caution">
    <text evidence="7">The sequence shown here is derived from an EMBL/GenBank/DDBJ whole genome shotgun (WGS) entry which is preliminary data.</text>
</comment>
<dbReference type="PANTHER" id="PTHR38776">
    <property type="entry name" value="MLTA-INTERACTING PROTEIN-RELATED"/>
    <property type="match status" value="1"/>
</dbReference>
<evidence type="ECO:0000256" key="1">
    <source>
        <dbReference type="ARBA" id="ARBA00004442"/>
    </source>
</evidence>
<dbReference type="PROSITE" id="PS51318">
    <property type="entry name" value="TAT"/>
    <property type="match status" value="1"/>
</dbReference>
<dbReference type="RefSeq" id="WP_304560069.1">
    <property type="nucleotide sequence ID" value="NZ_JAUQSZ010000002.1"/>
</dbReference>
<protein>
    <submittedName>
        <fullName evidence="7">MipA/OmpV family protein</fullName>
    </submittedName>
</protein>
<dbReference type="Pfam" id="PF06629">
    <property type="entry name" value="MipA"/>
    <property type="match status" value="1"/>
</dbReference>
<evidence type="ECO:0000256" key="4">
    <source>
        <dbReference type="ARBA" id="ARBA00023136"/>
    </source>
</evidence>
<evidence type="ECO:0000256" key="3">
    <source>
        <dbReference type="ARBA" id="ARBA00022729"/>
    </source>
</evidence>
<evidence type="ECO:0000313" key="8">
    <source>
        <dbReference type="Proteomes" id="UP001176468"/>
    </source>
</evidence>
<comment type="subcellular location">
    <subcellularLocation>
        <location evidence="1">Cell outer membrane</location>
    </subcellularLocation>
</comment>
<keyword evidence="3 6" id="KW-0732">Signal</keyword>
<dbReference type="InterPro" id="IPR010583">
    <property type="entry name" value="MipA"/>
</dbReference>